<dbReference type="RefSeq" id="WP_077565851.1">
    <property type="nucleotide sequence ID" value="NZ_MRVI01000001.1"/>
</dbReference>
<dbReference type="Proteomes" id="UP000189059">
    <property type="component" value="Unassembled WGS sequence"/>
</dbReference>
<keyword evidence="2" id="KW-0238">DNA-binding</keyword>
<feature type="domain" description="HTH marR-type" evidence="4">
    <location>
        <begin position="10"/>
        <end position="143"/>
    </location>
</feature>
<dbReference type="PANTHER" id="PTHR42756">
    <property type="entry name" value="TRANSCRIPTIONAL REGULATOR, MARR"/>
    <property type="match status" value="1"/>
</dbReference>
<dbReference type="InterPro" id="IPR036388">
    <property type="entry name" value="WH-like_DNA-bd_sf"/>
</dbReference>
<sequence length="146" mass="16723">MEHFQDHLLKGCLYFTANQLARSITKLAEDEFRITGLSPTYAFLMIAVNEKQGISQKELGEVLHITPSTVTRFIEKLQAKGLVYAEQKGRMSLIYSTDKGKELQPDIEKAWLNLYDRYSNIIGEQTGIELTEQLFQISNQLEGKHK</sequence>
<organism evidence="5 6">
    <name type="scientific">Paenibacillus ihbetae</name>
    <dbReference type="NCBI Taxonomy" id="1870820"/>
    <lineage>
        <taxon>Bacteria</taxon>
        <taxon>Bacillati</taxon>
        <taxon>Bacillota</taxon>
        <taxon>Bacilli</taxon>
        <taxon>Bacillales</taxon>
        <taxon>Paenibacillaceae</taxon>
        <taxon>Paenibacillus</taxon>
    </lineage>
</organism>
<reference evidence="5 6" key="1">
    <citation type="submission" date="2016-12" db="EMBL/GenBank/DDBJ databases">
        <title>Genome sequencing and description of Paenibacillus sp. nov. from high altitude lake in the Indian Trans- Himalayas.</title>
        <authorList>
            <person name="Kiran S."/>
            <person name="Swarnkar M.K."/>
            <person name="Rana A."/>
            <person name="Tewari R."/>
            <person name="Gulati A."/>
        </authorList>
    </citation>
    <scope>NUCLEOTIDE SEQUENCE [LARGE SCALE GENOMIC DNA]</scope>
    <source>
        <strain evidence="5 6">IHBB 9951</strain>
    </source>
</reference>
<evidence type="ECO:0000256" key="3">
    <source>
        <dbReference type="ARBA" id="ARBA00023163"/>
    </source>
</evidence>
<gene>
    <name evidence="5" type="ORF">BBD40_04750</name>
</gene>
<keyword evidence="6" id="KW-1185">Reference proteome</keyword>
<proteinExistence type="predicted"/>
<evidence type="ECO:0000259" key="4">
    <source>
        <dbReference type="PROSITE" id="PS50995"/>
    </source>
</evidence>
<dbReference type="InterPro" id="IPR036390">
    <property type="entry name" value="WH_DNA-bd_sf"/>
</dbReference>
<protein>
    <submittedName>
        <fullName evidence="5">MarR family transcriptional regulator</fullName>
    </submittedName>
</protein>
<keyword evidence="1" id="KW-0805">Transcription regulation</keyword>
<keyword evidence="3" id="KW-0804">Transcription</keyword>
<evidence type="ECO:0000256" key="1">
    <source>
        <dbReference type="ARBA" id="ARBA00023015"/>
    </source>
</evidence>
<dbReference type="Pfam" id="PF01047">
    <property type="entry name" value="MarR"/>
    <property type="match status" value="1"/>
</dbReference>
<evidence type="ECO:0000313" key="5">
    <source>
        <dbReference type="EMBL" id="OOC61258.1"/>
    </source>
</evidence>
<dbReference type="PANTHER" id="PTHR42756:SF1">
    <property type="entry name" value="TRANSCRIPTIONAL REPRESSOR OF EMRAB OPERON"/>
    <property type="match status" value="1"/>
</dbReference>
<dbReference type="SUPFAM" id="SSF46785">
    <property type="entry name" value="Winged helix' DNA-binding domain"/>
    <property type="match status" value="1"/>
</dbReference>
<dbReference type="SMART" id="SM00347">
    <property type="entry name" value="HTH_MARR"/>
    <property type="match status" value="1"/>
</dbReference>
<evidence type="ECO:0000313" key="6">
    <source>
        <dbReference type="Proteomes" id="UP000189059"/>
    </source>
</evidence>
<dbReference type="InterPro" id="IPR000835">
    <property type="entry name" value="HTH_MarR-typ"/>
</dbReference>
<dbReference type="Gene3D" id="1.10.10.10">
    <property type="entry name" value="Winged helix-like DNA-binding domain superfamily/Winged helix DNA-binding domain"/>
    <property type="match status" value="1"/>
</dbReference>
<dbReference type="EMBL" id="MRVI01000001">
    <property type="protein sequence ID" value="OOC61258.1"/>
    <property type="molecule type" value="Genomic_DNA"/>
</dbReference>
<comment type="caution">
    <text evidence="5">The sequence shown here is derived from an EMBL/GenBank/DDBJ whole genome shotgun (WGS) entry which is preliminary data.</text>
</comment>
<accession>A0ABX3JWK1</accession>
<name>A0ABX3JWK1_9BACL</name>
<evidence type="ECO:0000256" key="2">
    <source>
        <dbReference type="ARBA" id="ARBA00023125"/>
    </source>
</evidence>
<dbReference type="PROSITE" id="PS50995">
    <property type="entry name" value="HTH_MARR_2"/>
    <property type="match status" value="1"/>
</dbReference>